<evidence type="ECO:0000256" key="6">
    <source>
        <dbReference type="ARBA" id="ARBA00022695"/>
    </source>
</evidence>
<dbReference type="eggNOG" id="COG1758">
    <property type="taxonomic scope" value="Bacteria"/>
</dbReference>
<dbReference type="GO" id="GO:0006351">
    <property type="term" value="P:DNA-templated transcription"/>
    <property type="evidence" value="ECO:0007669"/>
    <property type="project" value="UniProtKB-UniRule"/>
</dbReference>
<dbReference type="EC" id="2.7.7.6" evidence="2 11"/>
<evidence type="ECO:0000256" key="11">
    <source>
        <dbReference type="HAMAP-Rule" id="MF_00366"/>
    </source>
</evidence>
<evidence type="ECO:0000256" key="7">
    <source>
        <dbReference type="ARBA" id="ARBA00023163"/>
    </source>
</evidence>
<evidence type="ECO:0000313" key="14">
    <source>
        <dbReference type="Proteomes" id="UP000008631"/>
    </source>
</evidence>
<gene>
    <name evidence="11" type="primary">rpoZ</name>
    <name evidence="13" type="ordered locus">Isop_1876</name>
</gene>
<evidence type="ECO:0000256" key="3">
    <source>
        <dbReference type="ARBA" id="ARBA00013725"/>
    </source>
</evidence>
<evidence type="ECO:0000256" key="1">
    <source>
        <dbReference type="ARBA" id="ARBA00006711"/>
    </source>
</evidence>
<dbReference type="InterPro" id="IPR036161">
    <property type="entry name" value="RPB6/omega-like_sf"/>
</dbReference>
<dbReference type="HAMAP" id="MF_00366">
    <property type="entry name" value="RNApol_bact_RpoZ"/>
    <property type="match status" value="1"/>
</dbReference>
<accession>E8R225</accession>
<reference evidence="13 14" key="2">
    <citation type="journal article" date="2011" name="Stand. Genomic Sci.">
        <title>Complete genome sequence of Isosphaera pallida type strain (IS1B).</title>
        <authorList>
            <consortium name="US DOE Joint Genome Institute (JGI-PGF)"/>
            <person name="Goker M."/>
            <person name="Cleland D."/>
            <person name="Saunders E."/>
            <person name="Lapidus A."/>
            <person name="Nolan M."/>
            <person name="Lucas S."/>
            <person name="Hammon N."/>
            <person name="Deshpande S."/>
            <person name="Cheng J.F."/>
            <person name="Tapia R."/>
            <person name="Han C."/>
            <person name="Goodwin L."/>
            <person name="Pitluck S."/>
            <person name="Liolios K."/>
            <person name="Pagani I."/>
            <person name="Ivanova N."/>
            <person name="Mavromatis K."/>
            <person name="Pati A."/>
            <person name="Chen A."/>
            <person name="Palaniappan K."/>
            <person name="Land M."/>
            <person name="Hauser L."/>
            <person name="Chang Y.J."/>
            <person name="Jeffries C.D."/>
            <person name="Detter J.C."/>
            <person name="Beck B."/>
            <person name="Woyke T."/>
            <person name="Bristow J."/>
            <person name="Eisen J.A."/>
            <person name="Markowitz V."/>
            <person name="Hugenholtz P."/>
            <person name="Kyrpides N.C."/>
            <person name="Klenk H.P."/>
        </authorList>
    </citation>
    <scope>NUCLEOTIDE SEQUENCE [LARGE SCALE GENOMIC DNA]</scope>
    <source>
        <strain evidence="14">ATCC 43644 / DSM 9630 / IS1B</strain>
    </source>
</reference>
<feature type="region of interest" description="Disordered" evidence="12">
    <location>
        <begin position="71"/>
        <end position="91"/>
    </location>
</feature>
<dbReference type="EMBL" id="CP002353">
    <property type="protein sequence ID" value="ADV62457.1"/>
    <property type="molecule type" value="Genomic_DNA"/>
</dbReference>
<protein>
    <recommendedName>
        <fullName evidence="3 11">DNA-directed RNA polymerase subunit omega</fullName>
        <shortName evidence="11">RNAP omega subunit</shortName>
        <ecNumber evidence="2 11">2.7.7.6</ecNumber>
    </recommendedName>
    <alternativeName>
        <fullName evidence="9 11">RNA polymerase omega subunit</fullName>
    </alternativeName>
    <alternativeName>
        <fullName evidence="8 11">Transcriptase subunit omega</fullName>
    </alternativeName>
</protein>
<dbReference type="GO" id="GO:0003677">
    <property type="term" value="F:DNA binding"/>
    <property type="evidence" value="ECO:0007669"/>
    <property type="project" value="UniProtKB-UniRule"/>
</dbReference>
<comment type="catalytic activity">
    <reaction evidence="10 11">
        <text>RNA(n) + a ribonucleoside 5'-triphosphate = RNA(n+1) + diphosphate</text>
        <dbReference type="Rhea" id="RHEA:21248"/>
        <dbReference type="Rhea" id="RHEA-COMP:14527"/>
        <dbReference type="Rhea" id="RHEA-COMP:17342"/>
        <dbReference type="ChEBI" id="CHEBI:33019"/>
        <dbReference type="ChEBI" id="CHEBI:61557"/>
        <dbReference type="ChEBI" id="CHEBI:140395"/>
        <dbReference type="EC" id="2.7.7.6"/>
    </reaction>
</comment>
<dbReference type="GO" id="GO:0003899">
    <property type="term" value="F:DNA-directed RNA polymerase activity"/>
    <property type="evidence" value="ECO:0007669"/>
    <property type="project" value="UniProtKB-UniRule"/>
</dbReference>
<keyword evidence="4 11" id="KW-0240">DNA-directed RNA polymerase</keyword>
<evidence type="ECO:0000313" key="13">
    <source>
        <dbReference type="EMBL" id="ADV62457.1"/>
    </source>
</evidence>
<dbReference type="HOGENOM" id="CLU_1358895_0_0_0"/>
<dbReference type="SUPFAM" id="SSF63562">
    <property type="entry name" value="RPB6/omega subunit-like"/>
    <property type="match status" value="1"/>
</dbReference>
<keyword evidence="5 11" id="KW-0808">Transferase</keyword>
<dbReference type="InParanoid" id="E8R225"/>
<sequence>MLEELKEDAIANKVGGKFKLATLIQKRMIALNQGARPLVDLRTNNKMEIVIQEILQDKIYLDLSERVSTVTEDPEPLHHETIDLTSPVPPAVDLSAEPAAVTMEAEPAEISNAVAVADMDTDTDTGEPETNPTSSPAEPIATPAPSPARKEKSSGRSKAAAQTKPASAAQTKPVPETAEGESVEAKTDDAESRAASTEPSA</sequence>
<dbReference type="InterPro" id="IPR006110">
    <property type="entry name" value="Pol_omega/Rpo6/RPB6"/>
</dbReference>
<keyword evidence="14" id="KW-1185">Reference proteome</keyword>
<dbReference type="Gene3D" id="3.90.940.10">
    <property type="match status" value="1"/>
</dbReference>
<evidence type="ECO:0000256" key="8">
    <source>
        <dbReference type="ARBA" id="ARBA00029924"/>
    </source>
</evidence>
<dbReference type="Proteomes" id="UP000008631">
    <property type="component" value="Chromosome"/>
</dbReference>
<dbReference type="AlphaFoldDB" id="E8R225"/>
<name>E8R225_ISOPI</name>
<reference key="1">
    <citation type="submission" date="2010-11" db="EMBL/GenBank/DDBJ databases">
        <title>The complete sequence of chromosome of Isophaera pallida ATCC 43644.</title>
        <authorList>
            <consortium name="US DOE Joint Genome Institute (JGI-PGF)"/>
            <person name="Lucas S."/>
            <person name="Copeland A."/>
            <person name="Lapidus A."/>
            <person name="Bruce D."/>
            <person name="Goodwin L."/>
            <person name="Pitluck S."/>
            <person name="Kyrpides N."/>
            <person name="Mavromatis K."/>
            <person name="Pagani I."/>
            <person name="Ivanova N."/>
            <person name="Saunders E."/>
            <person name="Brettin T."/>
            <person name="Detter J.C."/>
            <person name="Han C."/>
            <person name="Tapia R."/>
            <person name="Land M."/>
            <person name="Hauser L."/>
            <person name="Markowitz V."/>
            <person name="Cheng J.-F."/>
            <person name="Hugenholtz P."/>
            <person name="Woyke T."/>
            <person name="Wu D."/>
            <person name="Eisen J.A."/>
        </authorList>
    </citation>
    <scope>NUCLEOTIDE SEQUENCE</scope>
    <source>
        <strain>ATCC 43644</strain>
    </source>
</reference>
<evidence type="ECO:0000256" key="5">
    <source>
        <dbReference type="ARBA" id="ARBA00022679"/>
    </source>
</evidence>
<comment type="function">
    <text evidence="11">Promotes RNA polymerase assembly. Latches the N- and C-terminal regions of the beta' subunit thereby facilitating its interaction with the beta and alpha subunits.</text>
</comment>
<proteinExistence type="inferred from homology"/>
<dbReference type="KEGG" id="ipa:Isop_1876"/>
<feature type="compositionally biased region" description="Low complexity" evidence="12">
    <location>
        <begin position="157"/>
        <end position="171"/>
    </location>
</feature>
<evidence type="ECO:0000256" key="12">
    <source>
        <dbReference type="SAM" id="MobiDB-lite"/>
    </source>
</evidence>
<keyword evidence="6 11" id="KW-0548">Nucleotidyltransferase</keyword>
<dbReference type="InterPro" id="IPR003716">
    <property type="entry name" value="DNA-dir_RNA_pol_omega"/>
</dbReference>
<comment type="similarity">
    <text evidence="1 11">Belongs to the RNA polymerase subunit omega family.</text>
</comment>
<keyword evidence="7 11" id="KW-0804">Transcription</keyword>
<feature type="region of interest" description="Disordered" evidence="12">
    <location>
        <begin position="120"/>
        <end position="201"/>
    </location>
</feature>
<feature type="compositionally biased region" description="Basic and acidic residues" evidence="12">
    <location>
        <begin position="183"/>
        <end position="192"/>
    </location>
</feature>
<comment type="subunit">
    <text evidence="11">The RNAP catalytic core consists of 2 alpha, 1 beta, 1 beta' and 1 omega subunit. When a sigma factor is associated with the core the holoenzyme is formed, which can initiate transcription.</text>
</comment>
<dbReference type="STRING" id="575540.Isop_1876"/>
<evidence type="ECO:0000256" key="10">
    <source>
        <dbReference type="ARBA" id="ARBA00048552"/>
    </source>
</evidence>
<organism evidence="13 14">
    <name type="scientific">Isosphaera pallida (strain ATCC 43644 / DSM 9630 / IS1B)</name>
    <dbReference type="NCBI Taxonomy" id="575540"/>
    <lineage>
        <taxon>Bacteria</taxon>
        <taxon>Pseudomonadati</taxon>
        <taxon>Planctomycetota</taxon>
        <taxon>Planctomycetia</taxon>
        <taxon>Isosphaerales</taxon>
        <taxon>Isosphaeraceae</taxon>
        <taxon>Isosphaera</taxon>
    </lineage>
</organism>
<evidence type="ECO:0000256" key="9">
    <source>
        <dbReference type="ARBA" id="ARBA00030998"/>
    </source>
</evidence>
<evidence type="ECO:0000256" key="2">
    <source>
        <dbReference type="ARBA" id="ARBA00012418"/>
    </source>
</evidence>
<evidence type="ECO:0000256" key="4">
    <source>
        <dbReference type="ARBA" id="ARBA00022478"/>
    </source>
</evidence>
<dbReference type="Pfam" id="PF01192">
    <property type="entry name" value="RNA_pol_Rpb6"/>
    <property type="match status" value="1"/>
</dbReference>
<dbReference type="GO" id="GO:0000428">
    <property type="term" value="C:DNA-directed RNA polymerase complex"/>
    <property type="evidence" value="ECO:0007669"/>
    <property type="project" value="UniProtKB-KW"/>
</dbReference>